<proteinExistence type="predicted"/>
<dbReference type="EMBL" id="HACA01028062">
    <property type="protein sequence ID" value="CDW45423.1"/>
    <property type="molecule type" value="Transcribed_RNA"/>
</dbReference>
<evidence type="ECO:0000313" key="1">
    <source>
        <dbReference type="EMBL" id="CDW45423.1"/>
    </source>
</evidence>
<protein>
    <submittedName>
        <fullName evidence="1">Uncharacterized protein</fullName>
    </submittedName>
</protein>
<accession>A0A0K2V4G2</accession>
<reference evidence="1" key="1">
    <citation type="submission" date="2014-05" db="EMBL/GenBank/DDBJ databases">
        <authorList>
            <person name="Chronopoulou M."/>
        </authorList>
    </citation>
    <scope>NUCLEOTIDE SEQUENCE</scope>
    <source>
        <tissue evidence="1">Whole organism</tissue>
    </source>
</reference>
<organism evidence="1">
    <name type="scientific">Lepeophtheirus salmonis</name>
    <name type="common">Salmon louse</name>
    <name type="synonym">Caligus salmonis</name>
    <dbReference type="NCBI Taxonomy" id="72036"/>
    <lineage>
        <taxon>Eukaryota</taxon>
        <taxon>Metazoa</taxon>
        <taxon>Ecdysozoa</taxon>
        <taxon>Arthropoda</taxon>
        <taxon>Crustacea</taxon>
        <taxon>Multicrustacea</taxon>
        <taxon>Hexanauplia</taxon>
        <taxon>Copepoda</taxon>
        <taxon>Siphonostomatoida</taxon>
        <taxon>Caligidae</taxon>
        <taxon>Lepeophtheirus</taxon>
    </lineage>
</organism>
<sequence>MYLSFFFPKKLIFVF</sequence>
<name>A0A0K2V4G2_LEPSM</name>